<dbReference type="EMBL" id="JAUKUA010000001">
    <property type="protein sequence ID" value="KAK0732329.1"/>
    <property type="molecule type" value="Genomic_DNA"/>
</dbReference>
<sequence length="168" mass="19661">MTVEEFGTYKSFYINEVGTGKTFTIAFSVLILDFPSYRTTLAERLPLTSEETLSSRTSFLDRFSYWYSNLESERNKCKILVLVEAGAFLLRLYPGLRIILLKERTTPGSYSGDPDYTYVILNEDDSYIPPTDRLNSLYFAYSKSPIKSYYLRYNKQPYYVVFNIYFVD</sequence>
<proteinExistence type="predicted"/>
<evidence type="ECO:0000313" key="2">
    <source>
        <dbReference type="Proteomes" id="UP001172102"/>
    </source>
</evidence>
<comment type="caution">
    <text evidence="1">The sequence shown here is derived from an EMBL/GenBank/DDBJ whole genome shotgun (WGS) entry which is preliminary data.</text>
</comment>
<protein>
    <submittedName>
        <fullName evidence="1">Uncharacterized protein</fullName>
    </submittedName>
</protein>
<dbReference type="AlphaFoldDB" id="A0AA40BDP4"/>
<gene>
    <name evidence="1" type="ORF">B0H67DRAFT_549910</name>
</gene>
<reference evidence="1" key="1">
    <citation type="submission" date="2023-06" db="EMBL/GenBank/DDBJ databases">
        <title>Genome-scale phylogeny and comparative genomics of the fungal order Sordariales.</title>
        <authorList>
            <consortium name="Lawrence Berkeley National Laboratory"/>
            <person name="Hensen N."/>
            <person name="Bonometti L."/>
            <person name="Westerberg I."/>
            <person name="Brannstrom I.O."/>
            <person name="Guillou S."/>
            <person name="Cros-Aarteil S."/>
            <person name="Calhoun S."/>
            <person name="Haridas S."/>
            <person name="Kuo A."/>
            <person name="Mondo S."/>
            <person name="Pangilinan J."/>
            <person name="Riley R."/>
            <person name="Labutti K."/>
            <person name="Andreopoulos B."/>
            <person name="Lipzen A."/>
            <person name="Chen C."/>
            <person name="Yanf M."/>
            <person name="Daum C."/>
            <person name="Ng V."/>
            <person name="Clum A."/>
            <person name="Steindorff A."/>
            <person name="Ohm R."/>
            <person name="Martin F."/>
            <person name="Silar P."/>
            <person name="Natvig D."/>
            <person name="Lalanne C."/>
            <person name="Gautier V."/>
            <person name="Ament-Velasquez S.L."/>
            <person name="Kruys A."/>
            <person name="Hutchinson M.I."/>
            <person name="Powell A.J."/>
            <person name="Barry K."/>
            <person name="Miller A.N."/>
            <person name="Grigoriev I.V."/>
            <person name="Debuchy R."/>
            <person name="Gladieux P."/>
            <person name="Thoren M.H."/>
            <person name="Johannesson H."/>
        </authorList>
    </citation>
    <scope>NUCLEOTIDE SEQUENCE</scope>
    <source>
        <strain evidence="1">SMH4607-1</strain>
    </source>
</reference>
<dbReference type="Proteomes" id="UP001172102">
    <property type="component" value="Unassembled WGS sequence"/>
</dbReference>
<accession>A0AA40BDP4</accession>
<keyword evidence="2" id="KW-1185">Reference proteome</keyword>
<organism evidence="1 2">
    <name type="scientific">Lasiosphaeris hirsuta</name>
    <dbReference type="NCBI Taxonomy" id="260670"/>
    <lineage>
        <taxon>Eukaryota</taxon>
        <taxon>Fungi</taxon>
        <taxon>Dikarya</taxon>
        <taxon>Ascomycota</taxon>
        <taxon>Pezizomycotina</taxon>
        <taxon>Sordariomycetes</taxon>
        <taxon>Sordariomycetidae</taxon>
        <taxon>Sordariales</taxon>
        <taxon>Lasiosphaeriaceae</taxon>
        <taxon>Lasiosphaeris</taxon>
    </lineage>
</organism>
<name>A0AA40BDP4_9PEZI</name>
<evidence type="ECO:0000313" key="1">
    <source>
        <dbReference type="EMBL" id="KAK0732329.1"/>
    </source>
</evidence>